<accession>A0ABR3VCK9</accession>
<proteinExistence type="predicted"/>
<reference evidence="1 2" key="1">
    <citation type="journal article" date="2024" name="Commun. Biol.">
        <title>Comparative genomic analysis of thermophilic fungi reveals convergent evolutionary adaptations and gene losses.</title>
        <authorList>
            <person name="Steindorff A.S."/>
            <person name="Aguilar-Pontes M.V."/>
            <person name="Robinson A.J."/>
            <person name="Andreopoulos B."/>
            <person name="LaButti K."/>
            <person name="Kuo A."/>
            <person name="Mondo S."/>
            <person name="Riley R."/>
            <person name="Otillar R."/>
            <person name="Haridas S."/>
            <person name="Lipzen A."/>
            <person name="Grimwood J."/>
            <person name="Schmutz J."/>
            <person name="Clum A."/>
            <person name="Reid I.D."/>
            <person name="Moisan M.C."/>
            <person name="Butler G."/>
            <person name="Nguyen T.T.M."/>
            <person name="Dewar K."/>
            <person name="Conant G."/>
            <person name="Drula E."/>
            <person name="Henrissat B."/>
            <person name="Hansel C."/>
            <person name="Singer S."/>
            <person name="Hutchinson M.I."/>
            <person name="de Vries R.P."/>
            <person name="Natvig D.O."/>
            <person name="Powell A.J."/>
            <person name="Tsang A."/>
            <person name="Grigoriev I.V."/>
        </authorList>
    </citation>
    <scope>NUCLEOTIDE SEQUENCE [LARGE SCALE GENOMIC DNA]</scope>
    <source>
        <strain evidence="1 2">CBS 620.91</strain>
    </source>
</reference>
<evidence type="ECO:0000313" key="1">
    <source>
        <dbReference type="EMBL" id="KAL1839437.1"/>
    </source>
</evidence>
<protein>
    <submittedName>
        <fullName evidence="1">Uncharacterized protein</fullName>
    </submittedName>
</protein>
<evidence type="ECO:0000313" key="2">
    <source>
        <dbReference type="Proteomes" id="UP001583172"/>
    </source>
</evidence>
<gene>
    <name evidence="1" type="ORF">VTJ49DRAFT_1507</name>
</gene>
<sequence>MKVSSKSTGYGIYVSSTVDDQTSSNQTLESITGYQQREAALFRTTVVALCLDSLSQVLQLCHHHKEQVTGVGMLWRPGNLRPFSS</sequence>
<comment type="caution">
    <text evidence="1">The sequence shown here is derived from an EMBL/GenBank/DDBJ whole genome shotgun (WGS) entry which is preliminary data.</text>
</comment>
<dbReference type="EMBL" id="JAZGSY010000157">
    <property type="protein sequence ID" value="KAL1839437.1"/>
    <property type="molecule type" value="Genomic_DNA"/>
</dbReference>
<keyword evidence="2" id="KW-1185">Reference proteome</keyword>
<organism evidence="1 2">
    <name type="scientific">Humicola insolens</name>
    <name type="common">Soft-rot fungus</name>
    <dbReference type="NCBI Taxonomy" id="85995"/>
    <lineage>
        <taxon>Eukaryota</taxon>
        <taxon>Fungi</taxon>
        <taxon>Dikarya</taxon>
        <taxon>Ascomycota</taxon>
        <taxon>Pezizomycotina</taxon>
        <taxon>Sordariomycetes</taxon>
        <taxon>Sordariomycetidae</taxon>
        <taxon>Sordariales</taxon>
        <taxon>Chaetomiaceae</taxon>
        <taxon>Mycothermus</taxon>
    </lineage>
</organism>
<dbReference type="Proteomes" id="UP001583172">
    <property type="component" value="Unassembled WGS sequence"/>
</dbReference>
<name>A0ABR3VCK9_HUMIN</name>